<protein>
    <submittedName>
        <fullName evidence="3">Uncharacterized protein</fullName>
    </submittedName>
</protein>
<dbReference type="EMBL" id="JAVRHL010000002">
    <property type="protein sequence ID" value="MDT0682557.1"/>
    <property type="molecule type" value="Genomic_DNA"/>
</dbReference>
<dbReference type="RefSeq" id="WP_311690301.1">
    <property type="nucleotide sequence ID" value="NZ_JAVRHL010000002.1"/>
</dbReference>
<keyword evidence="2" id="KW-0472">Membrane</keyword>
<feature type="transmembrane region" description="Helical" evidence="2">
    <location>
        <begin position="97"/>
        <end position="115"/>
    </location>
</feature>
<gene>
    <name evidence="3" type="ORF">RM543_07665</name>
</gene>
<keyword evidence="2" id="KW-0812">Transmembrane</keyword>
<proteinExistence type="predicted"/>
<keyword evidence="2" id="KW-1133">Transmembrane helix</keyword>
<accession>A0ABU3DHA8</accession>
<feature type="region of interest" description="Disordered" evidence="1">
    <location>
        <begin position="1"/>
        <end position="94"/>
    </location>
</feature>
<keyword evidence="4" id="KW-1185">Reference proteome</keyword>
<comment type="caution">
    <text evidence="3">The sequence shown here is derived from an EMBL/GenBank/DDBJ whole genome shotgun (WGS) entry which is preliminary data.</text>
</comment>
<name>A0ABU3DHA8_9RHOB</name>
<reference evidence="3 4" key="1">
    <citation type="submission" date="2023-09" db="EMBL/GenBank/DDBJ databases">
        <authorList>
            <person name="Rey-Velasco X."/>
        </authorList>
    </citation>
    <scope>NUCLEOTIDE SEQUENCE [LARGE SCALE GENOMIC DNA]</scope>
    <source>
        <strain evidence="3 4">F158</strain>
    </source>
</reference>
<evidence type="ECO:0000256" key="2">
    <source>
        <dbReference type="SAM" id="Phobius"/>
    </source>
</evidence>
<dbReference type="Proteomes" id="UP001265259">
    <property type="component" value="Unassembled WGS sequence"/>
</dbReference>
<organism evidence="3 4">
    <name type="scientific">Tropicimonas omnivorans</name>
    <dbReference type="NCBI Taxonomy" id="3075590"/>
    <lineage>
        <taxon>Bacteria</taxon>
        <taxon>Pseudomonadati</taxon>
        <taxon>Pseudomonadota</taxon>
        <taxon>Alphaproteobacteria</taxon>
        <taxon>Rhodobacterales</taxon>
        <taxon>Roseobacteraceae</taxon>
        <taxon>Tropicimonas</taxon>
    </lineage>
</organism>
<evidence type="ECO:0000313" key="3">
    <source>
        <dbReference type="EMBL" id="MDT0682557.1"/>
    </source>
</evidence>
<evidence type="ECO:0000256" key="1">
    <source>
        <dbReference type="SAM" id="MobiDB-lite"/>
    </source>
</evidence>
<evidence type="ECO:0000313" key="4">
    <source>
        <dbReference type="Proteomes" id="UP001265259"/>
    </source>
</evidence>
<sequence length="116" mass="12134">MTDEKRNPTTPPREASAPPRQTGHPTESEAAAGTMSPNLDPEDVHDTPQPPRSGAGAPPPKSGEDTTASRASQRPLDAVTDPKHKTAPKADSPVKSGMIWGVVAVIVLLVVVFIVL</sequence>